<evidence type="ECO:0000313" key="3">
    <source>
        <dbReference type="EMBL" id="KJV07298.1"/>
    </source>
</evidence>
<dbReference type="PATRIC" id="fig|1632867.3.peg.4453"/>
<dbReference type="SUPFAM" id="SSF82544">
    <property type="entry name" value="GckA/TtuD-like"/>
    <property type="match status" value="1"/>
</dbReference>
<comment type="caution">
    <text evidence="3">The sequence shown here is derived from an EMBL/GenBank/DDBJ whole genome shotgun (WGS) entry which is preliminary data.</text>
</comment>
<gene>
    <name evidence="3" type="ORF">VZ94_05515</name>
</gene>
<dbReference type="Gene3D" id="3.40.50.10180">
    <property type="entry name" value="Glycerate kinase, MOFRL-like N-terminal domain"/>
    <property type="match status" value="1"/>
</dbReference>
<dbReference type="Proteomes" id="UP000033684">
    <property type="component" value="Unassembled WGS sequence"/>
</dbReference>
<organism evidence="3 4">
    <name type="scientific">Methylocucumis oryzae</name>
    <dbReference type="NCBI Taxonomy" id="1632867"/>
    <lineage>
        <taxon>Bacteria</taxon>
        <taxon>Pseudomonadati</taxon>
        <taxon>Pseudomonadota</taxon>
        <taxon>Gammaproteobacteria</taxon>
        <taxon>Methylococcales</taxon>
        <taxon>Methylococcaceae</taxon>
        <taxon>Methylocucumis</taxon>
    </lineage>
</organism>
<evidence type="ECO:0000259" key="2">
    <source>
        <dbReference type="Pfam" id="PF13660"/>
    </source>
</evidence>
<dbReference type="RefSeq" id="WP_045778473.1">
    <property type="nucleotide sequence ID" value="NZ_LAJX01000047.1"/>
</dbReference>
<dbReference type="InterPro" id="IPR007835">
    <property type="entry name" value="MOFRL"/>
</dbReference>
<feature type="domain" description="MOFRL" evidence="1">
    <location>
        <begin position="329"/>
        <end position="436"/>
    </location>
</feature>
<reference evidence="3 4" key="2">
    <citation type="journal article" date="2016" name="Microb. Ecol.">
        <title>Genome Characteristics of a Novel Type I Methanotroph (Sn10-6) Isolated from a Flooded Indian Rice Field.</title>
        <authorList>
            <person name="Rahalkar M.C."/>
            <person name="Pandit P.S."/>
            <person name="Dhakephalkar P.K."/>
            <person name="Pore S."/>
            <person name="Arora P."/>
            <person name="Kapse N."/>
        </authorList>
    </citation>
    <scope>NUCLEOTIDE SEQUENCE [LARGE SCALE GENOMIC DNA]</scope>
    <source>
        <strain evidence="3 4">Sn10-6</strain>
    </source>
</reference>
<dbReference type="OrthoDB" id="9766552at2"/>
<dbReference type="GO" id="GO:0005737">
    <property type="term" value="C:cytoplasm"/>
    <property type="evidence" value="ECO:0007669"/>
    <property type="project" value="TreeGrafter"/>
</dbReference>
<keyword evidence="4" id="KW-1185">Reference proteome</keyword>
<evidence type="ECO:0000313" key="4">
    <source>
        <dbReference type="Proteomes" id="UP000033684"/>
    </source>
</evidence>
<proteinExistence type="predicted"/>
<dbReference type="PANTHER" id="PTHR12227">
    <property type="entry name" value="GLYCERATE KINASE"/>
    <property type="match status" value="1"/>
</dbReference>
<reference evidence="4" key="1">
    <citation type="submission" date="2015-03" db="EMBL/GenBank/DDBJ databases">
        <title>Draft genome sequence of a novel methanotroph (Sn10-6) isolated from flooded ricefield rhizosphere in India.</title>
        <authorList>
            <person name="Pandit P.S."/>
            <person name="Pore S.D."/>
            <person name="Arora P."/>
            <person name="Kapse N.G."/>
            <person name="Dhakephalkar P.K."/>
            <person name="Rahalkar M.C."/>
        </authorList>
    </citation>
    <scope>NUCLEOTIDE SEQUENCE [LARGE SCALE GENOMIC DNA]</scope>
    <source>
        <strain evidence="4">Sn10-6</strain>
    </source>
</reference>
<dbReference type="Pfam" id="PF13660">
    <property type="entry name" value="DUF4147"/>
    <property type="match status" value="1"/>
</dbReference>
<dbReference type="InterPro" id="IPR039760">
    <property type="entry name" value="MOFRL_protein"/>
</dbReference>
<feature type="domain" description="MOFRL-associated" evidence="2">
    <location>
        <begin position="11"/>
        <end position="252"/>
    </location>
</feature>
<keyword evidence="3" id="KW-0418">Kinase</keyword>
<dbReference type="InterPro" id="IPR038614">
    <property type="entry name" value="GK_N_sf"/>
</dbReference>
<sequence length="444" mass="46505">MADLAELRQHAQQIFAAGVAAANPTLALNRFLSTEHDQLVIGLTNGAVRSHAWQKVHVIAFGKAAGLMASAALARIPAQLLQLPVIAVTNYENSADYRNIELLTAAHPLPDQAGLKAAQRIAERMSLVQKNELVLVLISGGGSALIPYPINGISLAEKTQVTELLLTSGATINEINTVRKHLSVLKGGGLAKLAMPADLHALILSDVLGDDLSAIASGPTVPDPTTYADAVALLHDKQLWPKLPRSVQNHLQHGVQGLIPETPKPNDVIFARTGHSLIGSNTVSLHAMQQAASQLGYQTLIYQTQLQGEAKLEAEKLAAYAKTLNKPLALIAGGETTVTVTGQGLGGRNQEFALAFACAASQYGLTSEWTLLSGGTDGRDGPTDAAGGLIDTCSISRMLTAGLNPLARLADNDAYHALQSSGDLLLTGATGTNVADLQVLLINT</sequence>
<dbReference type="Pfam" id="PF05161">
    <property type="entry name" value="MOFRL"/>
    <property type="match status" value="1"/>
</dbReference>
<dbReference type="Gene3D" id="3.40.1480.10">
    <property type="entry name" value="MOFRL domain"/>
    <property type="match status" value="1"/>
</dbReference>
<keyword evidence="3" id="KW-0808">Transferase</keyword>
<dbReference type="InterPro" id="IPR025286">
    <property type="entry name" value="MOFRL_assoc_dom"/>
</dbReference>
<name>A0A0F3ILB5_9GAMM</name>
<evidence type="ECO:0000259" key="1">
    <source>
        <dbReference type="Pfam" id="PF05161"/>
    </source>
</evidence>
<accession>A0A0F3ILB5</accession>
<protein>
    <submittedName>
        <fullName evidence="3">Glycerate kinase</fullName>
    </submittedName>
</protein>
<dbReference type="GO" id="GO:0008887">
    <property type="term" value="F:glycerate kinase activity"/>
    <property type="evidence" value="ECO:0007669"/>
    <property type="project" value="InterPro"/>
</dbReference>
<dbReference type="AlphaFoldDB" id="A0A0F3ILB5"/>
<dbReference type="EMBL" id="LAJX01000047">
    <property type="protein sequence ID" value="KJV07298.1"/>
    <property type="molecule type" value="Genomic_DNA"/>
</dbReference>
<dbReference type="InterPro" id="IPR037035">
    <property type="entry name" value="GK-like_C_sf"/>
</dbReference>
<dbReference type="PANTHER" id="PTHR12227:SF0">
    <property type="entry name" value="GLYCERATE KINASE"/>
    <property type="match status" value="1"/>
</dbReference>